<organism evidence="6 7">
    <name type="scientific">Ruminococcus turbiniformis</name>
    <dbReference type="NCBI Taxonomy" id="2881258"/>
    <lineage>
        <taxon>Bacteria</taxon>
        <taxon>Bacillati</taxon>
        <taxon>Bacillota</taxon>
        <taxon>Clostridia</taxon>
        <taxon>Eubacteriales</taxon>
        <taxon>Oscillospiraceae</taxon>
        <taxon>Ruminococcus</taxon>
    </lineage>
</organism>
<dbReference type="Pfam" id="PF00072">
    <property type="entry name" value="Response_reg"/>
    <property type="match status" value="1"/>
</dbReference>
<dbReference type="PANTHER" id="PTHR37299">
    <property type="entry name" value="TRANSCRIPTIONAL REGULATOR-RELATED"/>
    <property type="match status" value="1"/>
</dbReference>
<evidence type="ECO:0000313" key="6">
    <source>
        <dbReference type="EMBL" id="MCC2256088.1"/>
    </source>
</evidence>
<dbReference type="Pfam" id="PF04397">
    <property type="entry name" value="LytTR"/>
    <property type="match status" value="1"/>
</dbReference>
<sequence>MKIAVCEDNNIVAAYLEDYLSSLSVQNIEYEIFTSGDDLIHYMEQEKTSFNIFFMDIEMPGRNGIETSAYIREHDKNALIIFITDHQDYVYQVFEVLPFRFLIKPVQREQLNTVLKNAILQINTAKKLFFFKIGKQQFQVAYDEILYFEGNLRKVRLISTVGEWDFYGKISKVFSDLDVNLFLQSHSSFLVNMEYIRCITETEITLTNGMTIPISKKFRDSVKQRHMEYVEWRCGNG</sequence>
<comment type="caution">
    <text evidence="6">The sequence shown here is derived from an EMBL/GenBank/DDBJ whole genome shotgun (WGS) entry which is preliminary data.</text>
</comment>
<evidence type="ECO:0000256" key="2">
    <source>
        <dbReference type="ARBA" id="ARBA00024867"/>
    </source>
</evidence>
<evidence type="ECO:0000313" key="7">
    <source>
        <dbReference type="Proteomes" id="UP001198151"/>
    </source>
</evidence>
<dbReference type="Gene3D" id="3.40.50.2300">
    <property type="match status" value="1"/>
</dbReference>
<dbReference type="Gene3D" id="2.40.50.1020">
    <property type="entry name" value="LytTr DNA-binding domain"/>
    <property type="match status" value="1"/>
</dbReference>
<keyword evidence="7" id="KW-1185">Reference proteome</keyword>
<evidence type="ECO:0000259" key="5">
    <source>
        <dbReference type="PROSITE" id="PS50930"/>
    </source>
</evidence>
<dbReference type="EMBL" id="JAJEQX010000048">
    <property type="protein sequence ID" value="MCC2256088.1"/>
    <property type="molecule type" value="Genomic_DNA"/>
</dbReference>
<dbReference type="RefSeq" id="WP_227709067.1">
    <property type="nucleotide sequence ID" value="NZ_JAJEQX010000048.1"/>
</dbReference>
<keyword evidence="6" id="KW-0238">DNA-binding</keyword>
<dbReference type="SUPFAM" id="SSF52172">
    <property type="entry name" value="CheY-like"/>
    <property type="match status" value="1"/>
</dbReference>
<feature type="domain" description="Response regulatory" evidence="4">
    <location>
        <begin position="2"/>
        <end position="119"/>
    </location>
</feature>
<dbReference type="SMART" id="SM00448">
    <property type="entry name" value="REC"/>
    <property type="match status" value="1"/>
</dbReference>
<dbReference type="Proteomes" id="UP001198151">
    <property type="component" value="Unassembled WGS sequence"/>
</dbReference>
<dbReference type="SMART" id="SM00850">
    <property type="entry name" value="LytTR"/>
    <property type="match status" value="1"/>
</dbReference>
<dbReference type="InterPro" id="IPR007492">
    <property type="entry name" value="LytTR_DNA-bd_dom"/>
</dbReference>
<reference evidence="6 7" key="1">
    <citation type="submission" date="2021-10" db="EMBL/GenBank/DDBJ databases">
        <title>Anaerobic single-cell dispensing facilitates the cultivation of human gut bacteria.</title>
        <authorList>
            <person name="Afrizal A."/>
        </authorList>
    </citation>
    <scope>NUCLEOTIDE SEQUENCE [LARGE SCALE GENOMIC DNA]</scope>
    <source>
        <strain evidence="6 7">CLA-AA-H200</strain>
    </source>
</reference>
<dbReference type="InterPro" id="IPR011006">
    <property type="entry name" value="CheY-like_superfamily"/>
</dbReference>
<comment type="function">
    <text evidence="2">May play the central regulatory role in sporulation. It may be an element of the effector pathway responsible for the activation of sporulation genes in response to nutritional stress. Spo0A may act in concert with spo0H (a sigma factor) to control the expression of some genes that are critical to the sporulation process.</text>
</comment>
<accession>A0ABS8G1E8</accession>
<dbReference type="PROSITE" id="PS50930">
    <property type="entry name" value="HTH_LYTTR"/>
    <property type="match status" value="1"/>
</dbReference>
<dbReference type="PANTHER" id="PTHR37299:SF1">
    <property type="entry name" value="STAGE 0 SPORULATION PROTEIN A HOMOLOG"/>
    <property type="match status" value="1"/>
</dbReference>
<dbReference type="GO" id="GO:0003677">
    <property type="term" value="F:DNA binding"/>
    <property type="evidence" value="ECO:0007669"/>
    <property type="project" value="UniProtKB-KW"/>
</dbReference>
<name>A0ABS8G1E8_9FIRM</name>
<evidence type="ECO:0000256" key="1">
    <source>
        <dbReference type="ARBA" id="ARBA00018672"/>
    </source>
</evidence>
<gene>
    <name evidence="6" type="ORF">LKD70_17000</name>
</gene>
<dbReference type="InterPro" id="IPR046947">
    <property type="entry name" value="LytR-like"/>
</dbReference>
<feature type="domain" description="HTH LytTR-type" evidence="5">
    <location>
        <begin position="129"/>
        <end position="228"/>
    </location>
</feature>
<evidence type="ECO:0000259" key="4">
    <source>
        <dbReference type="PROSITE" id="PS50110"/>
    </source>
</evidence>
<evidence type="ECO:0000256" key="3">
    <source>
        <dbReference type="PROSITE-ProRule" id="PRU00169"/>
    </source>
</evidence>
<proteinExistence type="predicted"/>
<protein>
    <recommendedName>
        <fullName evidence="1">Stage 0 sporulation protein A homolog</fullName>
    </recommendedName>
</protein>
<feature type="modified residue" description="4-aspartylphosphate" evidence="3">
    <location>
        <position position="56"/>
    </location>
</feature>
<dbReference type="InterPro" id="IPR001789">
    <property type="entry name" value="Sig_transdc_resp-reg_receiver"/>
</dbReference>
<keyword evidence="3" id="KW-0597">Phosphoprotein</keyword>
<dbReference type="PROSITE" id="PS50110">
    <property type="entry name" value="RESPONSE_REGULATORY"/>
    <property type="match status" value="1"/>
</dbReference>